<dbReference type="EMBL" id="CAJNON010001000">
    <property type="protein sequence ID" value="CAF1415052.1"/>
    <property type="molecule type" value="Genomic_DNA"/>
</dbReference>
<dbReference type="Gene3D" id="1.10.238.10">
    <property type="entry name" value="EF-hand"/>
    <property type="match status" value="4"/>
</dbReference>
<dbReference type="SUPFAM" id="SSF47473">
    <property type="entry name" value="EF-hand"/>
    <property type="match status" value="2"/>
</dbReference>
<dbReference type="PANTHER" id="PTHR10336">
    <property type="entry name" value="PHOSPHOINOSITIDE-SPECIFIC PHOSPHOLIPASE C FAMILY PROTEIN"/>
    <property type="match status" value="1"/>
</dbReference>
<dbReference type="InterPro" id="IPR011992">
    <property type="entry name" value="EF-hand-dom_pair"/>
</dbReference>
<dbReference type="Pfam" id="PF00388">
    <property type="entry name" value="PI-PLC-X"/>
    <property type="match status" value="2"/>
</dbReference>
<dbReference type="PROSITE" id="PS50007">
    <property type="entry name" value="PIPLC_X_DOMAIN"/>
    <property type="match status" value="2"/>
</dbReference>
<dbReference type="InterPro" id="IPR001192">
    <property type="entry name" value="PI-PLC_fam"/>
</dbReference>
<evidence type="ECO:0000313" key="10">
    <source>
        <dbReference type="Proteomes" id="UP000663891"/>
    </source>
</evidence>
<dbReference type="PROSITE" id="PS50222">
    <property type="entry name" value="EF_HAND_2"/>
    <property type="match status" value="2"/>
</dbReference>
<evidence type="ECO:0000259" key="8">
    <source>
        <dbReference type="PROSITE" id="PS50222"/>
    </source>
</evidence>
<dbReference type="PANTHER" id="PTHR10336:SF209">
    <property type="entry name" value="PHOSPHOINOSITIDE PHOSPHOLIPASE C"/>
    <property type="match status" value="1"/>
</dbReference>
<evidence type="ECO:0000256" key="3">
    <source>
        <dbReference type="ARBA" id="ARBA00022490"/>
    </source>
</evidence>
<keyword evidence="4" id="KW-0106">Calcium</keyword>
<protein>
    <recommendedName>
        <fullName evidence="7">Phosphoinositide phospholipase C</fullName>
        <ecNumber evidence="7">3.1.4.11</ecNumber>
    </recommendedName>
</protein>
<dbReference type="InterPro" id="IPR000909">
    <property type="entry name" value="PLipase_C_PInositol-sp_X_dom"/>
</dbReference>
<dbReference type="SUPFAM" id="SSF50729">
    <property type="entry name" value="PH domain-like"/>
    <property type="match status" value="2"/>
</dbReference>
<evidence type="ECO:0000256" key="5">
    <source>
        <dbReference type="ARBA" id="ARBA00023224"/>
    </source>
</evidence>
<dbReference type="InterPro" id="IPR015359">
    <property type="entry name" value="PLC_EF-hand-like"/>
</dbReference>
<dbReference type="GO" id="GO:0004435">
    <property type="term" value="F:phosphatidylinositol-4,5-bisphosphate phospholipase C activity"/>
    <property type="evidence" value="ECO:0007669"/>
    <property type="project" value="UniProtKB-EC"/>
</dbReference>
<comment type="caution">
    <text evidence="9">The sequence shown here is derived from an EMBL/GenBank/DDBJ whole genome shotgun (WGS) entry which is preliminary data.</text>
</comment>
<dbReference type="Pfam" id="PF16457">
    <property type="entry name" value="PH_12"/>
    <property type="match status" value="2"/>
</dbReference>
<evidence type="ECO:0000256" key="1">
    <source>
        <dbReference type="ARBA" id="ARBA00001913"/>
    </source>
</evidence>
<dbReference type="InterPro" id="IPR018247">
    <property type="entry name" value="EF_Hand_1_Ca_BS"/>
</dbReference>
<dbReference type="InterPro" id="IPR011993">
    <property type="entry name" value="PH-like_dom_sf"/>
</dbReference>
<dbReference type="SMART" id="SM00148">
    <property type="entry name" value="PLCXc"/>
    <property type="match status" value="1"/>
</dbReference>
<organism evidence="9 10">
    <name type="scientific">Adineta steineri</name>
    <dbReference type="NCBI Taxonomy" id="433720"/>
    <lineage>
        <taxon>Eukaryota</taxon>
        <taxon>Metazoa</taxon>
        <taxon>Spiralia</taxon>
        <taxon>Gnathifera</taxon>
        <taxon>Rotifera</taxon>
        <taxon>Eurotatoria</taxon>
        <taxon>Bdelloidea</taxon>
        <taxon>Adinetida</taxon>
        <taxon>Adinetidae</taxon>
        <taxon>Adineta</taxon>
    </lineage>
</organism>
<dbReference type="InterPro" id="IPR001849">
    <property type="entry name" value="PH_domain"/>
</dbReference>
<dbReference type="OrthoDB" id="269822at2759"/>
<evidence type="ECO:0000256" key="6">
    <source>
        <dbReference type="ARBA" id="ARBA00023674"/>
    </source>
</evidence>
<dbReference type="Proteomes" id="UP000663891">
    <property type="component" value="Unassembled WGS sequence"/>
</dbReference>
<dbReference type="Gene3D" id="2.30.29.30">
    <property type="entry name" value="Pleckstrin-homology domain (PH domain)/Phosphotyrosine-binding domain (PTB)"/>
    <property type="match status" value="2"/>
</dbReference>
<dbReference type="Pfam" id="PF09279">
    <property type="entry name" value="EF-hand_like"/>
    <property type="match status" value="2"/>
</dbReference>
<keyword evidence="7" id="KW-0443">Lipid metabolism</keyword>
<accession>A0A815M0L8</accession>
<reference evidence="9" key="1">
    <citation type="submission" date="2021-02" db="EMBL/GenBank/DDBJ databases">
        <authorList>
            <person name="Nowell W R."/>
        </authorList>
    </citation>
    <scope>NUCLEOTIDE SEQUENCE</scope>
</reference>
<dbReference type="InterPro" id="IPR017946">
    <property type="entry name" value="PLC-like_Pdiesterase_TIM-brl"/>
</dbReference>
<dbReference type="FunFam" id="1.10.238.10:FF:000005">
    <property type="entry name" value="Phosphoinositide phospholipase C"/>
    <property type="match status" value="2"/>
</dbReference>
<gene>
    <name evidence="9" type="ORF">VCS650_LOCUS37359</name>
</gene>
<comment type="cofactor">
    <cofactor evidence="1">
        <name>Ca(2+)</name>
        <dbReference type="ChEBI" id="CHEBI:29108"/>
    </cofactor>
</comment>
<keyword evidence="3" id="KW-0963">Cytoplasm</keyword>
<evidence type="ECO:0000313" key="9">
    <source>
        <dbReference type="EMBL" id="CAF1415052.1"/>
    </source>
</evidence>
<proteinExistence type="predicted"/>
<comment type="catalytic activity">
    <reaction evidence="6">
        <text>a 1,2-diacyl-sn-glycero-3-phospho-(1D-myo-inositol-4,5-bisphosphate) + H2O = 1D-myo-inositol 1,4,5-trisphosphate + a 1,2-diacyl-sn-glycerol + H(+)</text>
        <dbReference type="Rhea" id="RHEA:33179"/>
        <dbReference type="ChEBI" id="CHEBI:15377"/>
        <dbReference type="ChEBI" id="CHEBI:15378"/>
        <dbReference type="ChEBI" id="CHEBI:17815"/>
        <dbReference type="ChEBI" id="CHEBI:58456"/>
        <dbReference type="ChEBI" id="CHEBI:203600"/>
        <dbReference type="EC" id="3.1.4.11"/>
    </reaction>
    <physiologicalReaction direction="left-to-right" evidence="6">
        <dbReference type="Rhea" id="RHEA:33180"/>
    </physiologicalReaction>
</comment>
<keyword evidence="5" id="KW-0807">Transducer</keyword>
<dbReference type="InterPro" id="IPR002048">
    <property type="entry name" value="EF_hand_dom"/>
</dbReference>
<feature type="domain" description="EF-hand" evidence="8">
    <location>
        <begin position="565"/>
        <end position="600"/>
    </location>
</feature>
<evidence type="ECO:0000256" key="4">
    <source>
        <dbReference type="ARBA" id="ARBA00022837"/>
    </source>
</evidence>
<dbReference type="GO" id="GO:0035556">
    <property type="term" value="P:intracellular signal transduction"/>
    <property type="evidence" value="ECO:0007669"/>
    <property type="project" value="InterPro"/>
</dbReference>
<name>A0A815M0L8_9BILA</name>
<dbReference type="AlphaFoldDB" id="A0A815M0L8"/>
<dbReference type="GO" id="GO:0005737">
    <property type="term" value="C:cytoplasm"/>
    <property type="evidence" value="ECO:0007669"/>
    <property type="project" value="UniProtKB-SubCell"/>
</dbReference>
<keyword evidence="7" id="KW-0378">Hydrolase</keyword>
<feature type="non-terminal residue" evidence="9">
    <location>
        <position position="846"/>
    </location>
</feature>
<dbReference type="GO" id="GO:0005509">
    <property type="term" value="F:calcium ion binding"/>
    <property type="evidence" value="ECO:0007669"/>
    <property type="project" value="InterPro"/>
</dbReference>
<dbReference type="PRINTS" id="PR00390">
    <property type="entry name" value="PHPHLIPASEC"/>
</dbReference>
<dbReference type="PROSITE" id="PS00018">
    <property type="entry name" value="EF_HAND_1"/>
    <property type="match status" value="2"/>
</dbReference>
<feature type="domain" description="EF-hand" evidence="8">
    <location>
        <begin position="152"/>
        <end position="187"/>
    </location>
</feature>
<dbReference type="SUPFAM" id="SSF51695">
    <property type="entry name" value="PLC-like phosphodiesterases"/>
    <property type="match status" value="2"/>
</dbReference>
<sequence length="846" mass="99758">MDEEQWLRLKTTDLSNINAIEELNILNRLKCGQTFIKFKSNGHSYSRIYYLDIFENAIHYSGSSHKFKHKACKIKNIDQIRSGFTTAVWKKCLDKRKISPEKSNLAFSILFHNNRYSLDLLAETEHICTQWIESLEYLINRYRSHVRTYHEITDQWIWFLFSHADRDHSGSLSRREVHRLLFTLNIKLNEDEVDKYFKLANIRTNNDDELTHLDKDEFLILYRLVSYRLELLKIICRFNGSTPEQIAGMLSDNNAINNLPYSIPVEHSYDMSSISFQKSRKKSILSRCHRHHQEKLPSVLLENSSSSLSSDITAKKNCLTTEQLKDFLQNEQHMKRISVEDSSKLIDRFEPSDDTRIYKELSIDGFRLLLLHDEFCILNTDKTQRVYHDMTRPITDYFIATSHNTYIRDNQVYGSCTYETFIHALLTGCRAVEKELNILNRLKCGQTFIKFKSNGHSYSRIYYLDIFENAIHYSGSSHKFKHKSCKIKNIDQIRSGFTTAVWKKCLDKRKISPEKSNLAFSILFRNNRYSLDLLAETEHICAQWIESLEYLINRYHSHVRTYHEITYQWIWFLFSHADRDHSGSLSRREVHRLLFTLNIKLNEDEIDKYFKLANIRRNNDDELTHLDKDEFLILYRLVSYRPELLKIICRFNGSTPEQIAGILSDNTTINNLPDSIPVEHPYDMSSISFQKSRKKSILSRCHRHQQEKLPSVLLENSSSSSSSEVTAKKNCLTTEQLKEFLQNEQHMKRISIEDSSKLIDRFEPSNDTRIYKELSIDGFRLLLLHDEFCILNTEKTQRVYHDMTRPITDYFIATSHNTYIRDNQVYGSCTYETFIHALLTGCRAVE</sequence>
<dbReference type="GO" id="GO:0016042">
    <property type="term" value="P:lipid catabolic process"/>
    <property type="evidence" value="ECO:0007669"/>
    <property type="project" value="UniProtKB-KW"/>
</dbReference>
<dbReference type="EC" id="3.1.4.11" evidence="7"/>
<keyword evidence="7" id="KW-0442">Lipid degradation</keyword>
<evidence type="ECO:0000256" key="7">
    <source>
        <dbReference type="RuleBase" id="RU361133"/>
    </source>
</evidence>
<evidence type="ECO:0000256" key="2">
    <source>
        <dbReference type="ARBA" id="ARBA00004496"/>
    </source>
</evidence>
<comment type="subcellular location">
    <subcellularLocation>
        <location evidence="2">Cytoplasm</location>
    </subcellularLocation>
</comment>
<dbReference type="Gene3D" id="3.20.20.190">
    <property type="entry name" value="Phosphatidylinositol (PI) phosphodiesterase"/>
    <property type="match status" value="2"/>
</dbReference>